<evidence type="ECO:0000256" key="4">
    <source>
        <dbReference type="ARBA" id="ARBA00022618"/>
    </source>
</evidence>
<comment type="similarity">
    <text evidence="10 12">Belongs to the EPSP synthase family. MurA subfamily.</text>
</comment>
<dbReference type="InterPro" id="IPR036968">
    <property type="entry name" value="Enolpyruvate_Tfrase_sf"/>
</dbReference>
<organism evidence="14">
    <name type="scientific">Candidatus Fermentithermobacillus carboniphilus</name>
    <dbReference type="NCBI Taxonomy" id="3085328"/>
    <lineage>
        <taxon>Bacteria</taxon>
        <taxon>Bacillati</taxon>
        <taxon>Bacillota</taxon>
        <taxon>Candidatus Fermentithermobacillia</taxon>
        <taxon>Candidatus Fermentithermobacillales</taxon>
        <taxon>Candidatus Fermentithermobacillaceae</taxon>
        <taxon>Candidatus Fermentithermobacillus</taxon>
    </lineage>
</organism>
<evidence type="ECO:0000256" key="11">
    <source>
        <dbReference type="ARBA" id="ARBA00047527"/>
    </source>
</evidence>
<keyword evidence="6 12" id="KW-0133">Cell shape</keyword>
<dbReference type="GO" id="GO:0009252">
    <property type="term" value="P:peptidoglycan biosynthetic process"/>
    <property type="evidence" value="ECO:0007669"/>
    <property type="project" value="UniProtKB-UniRule"/>
</dbReference>
<keyword evidence="3 12" id="KW-0963">Cytoplasm</keyword>
<dbReference type="GO" id="GO:0008360">
    <property type="term" value="P:regulation of cell shape"/>
    <property type="evidence" value="ECO:0007669"/>
    <property type="project" value="UniProtKB-KW"/>
</dbReference>
<feature type="binding site" evidence="12">
    <location>
        <begin position="124"/>
        <end position="128"/>
    </location>
    <ligand>
        <name>UDP-N-acetyl-alpha-D-glucosamine</name>
        <dbReference type="ChEBI" id="CHEBI:57705"/>
    </ligand>
</feature>
<dbReference type="PANTHER" id="PTHR43783">
    <property type="entry name" value="UDP-N-ACETYLGLUCOSAMINE 1-CARBOXYVINYLTRANSFERASE"/>
    <property type="match status" value="1"/>
</dbReference>
<keyword evidence="7 12" id="KW-0573">Peptidoglycan synthesis</keyword>
<dbReference type="GO" id="GO:0019277">
    <property type="term" value="P:UDP-N-acetylgalactosamine biosynthetic process"/>
    <property type="evidence" value="ECO:0007669"/>
    <property type="project" value="InterPro"/>
</dbReference>
<dbReference type="EMBL" id="CP062796">
    <property type="protein sequence ID" value="QUL98504.1"/>
    <property type="molecule type" value="Genomic_DNA"/>
</dbReference>
<keyword evidence="5 12" id="KW-0808">Transferase</keyword>
<dbReference type="GO" id="GO:0071555">
    <property type="term" value="P:cell wall organization"/>
    <property type="evidence" value="ECO:0007669"/>
    <property type="project" value="UniProtKB-KW"/>
</dbReference>
<protein>
    <recommendedName>
        <fullName evidence="12">UDP-N-acetylglucosamine 1-carboxyvinyltransferase</fullName>
        <ecNumber evidence="12">2.5.1.7</ecNumber>
    </recommendedName>
    <alternativeName>
        <fullName evidence="12">Enoylpyruvate transferase</fullName>
    </alternativeName>
    <alternativeName>
        <fullName evidence="12">UDP-N-acetylglucosamine enolpyruvyl transferase</fullName>
        <shortName evidence="12">EPT</shortName>
    </alternativeName>
</protein>
<proteinExistence type="inferred from homology"/>
<evidence type="ECO:0000256" key="7">
    <source>
        <dbReference type="ARBA" id="ARBA00022984"/>
    </source>
</evidence>
<dbReference type="EC" id="2.5.1.7" evidence="12"/>
<dbReference type="NCBIfam" id="TIGR01072">
    <property type="entry name" value="murA"/>
    <property type="match status" value="1"/>
</dbReference>
<dbReference type="InterPro" id="IPR050068">
    <property type="entry name" value="MurA_subfamily"/>
</dbReference>
<dbReference type="AlphaFoldDB" id="A0AAT9LCM9"/>
<evidence type="ECO:0000313" key="14">
    <source>
        <dbReference type="EMBL" id="QUL98504.1"/>
    </source>
</evidence>
<dbReference type="InterPro" id="IPR013792">
    <property type="entry name" value="RNA3'P_cycl/enolpyr_Trfase_a/b"/>
</dbReference>
<sequence>MSKFIIEGGRTLRGEVSVSGAKNAVLPIMAASVMADSPCVLHNVPDLTDTKIMAEILKGLGVRVDRIGPDGSSLYIDPRTLNRHVVDELLMRQVRSSVFLMGPLLGKVGKVQVSYPGGCDIGQRPIDLHIKGLKSLGATFTEEHGQIIAERDRWEGVDIHLDIPSVGATENIMMGAALAKGVTVIRNAAKEPEIVDLQGFLNSMGARIRGAGTDVIRVEGVTNLYGCEYTIMPDRIEVGTFMVAAVITSGAIWIENALPEHVQAVTAKLREVGAEITEKDRGLYVKGTGRPKPTDVKTLPYPGFPTDMQPQMMALLSIAEGTSVITETIFDSRFKQAEELGRMGAKIRTEGRTAIIKGVPRLSGAMVEATDLRSGASLVLAGLSADGVTTVNGIHNLDRGYERLEAKLASLGASIKRVLGDEPVHARLRVTGMN</sequence>
<dbReference type="SUPFAM" id="SSF55205">
    <property type="entry name" value="EPT/RTPC-like"/>
    <property type="match status" value="1"/>
</dbReference>
<comment type="function">
    <text evidence="12">Cell wall formation. Adds enolpyruvyl to UDP-N-acetylglucosamine.</text>
</comment>
<dbReference type="CDD" id="cd01555">
    <property type="entry name" value="UdpNAET"/>
    <property type="match status" value="1"/>
</dbReference>
<keyword evidence="9 12" id="KW-0961">Cell wall biogenesis/degradation</keyword>
<evidence type="ECO:0000256" key="9">
    <source>
        <dbReference type="ARBA" id="ARBA00023316"/>
    </source>
</evidence>
<feature type="binding site" evidence="12">
    <location>
        <position position="95"/>
    </location>
    <ligand>
        <name>UDP-N-acetyl-alpha-D-glucosamine</name>
        <dbReference type="ChEBI" id="CHEBI:57705"/>
    </ligand>
</feature>
<reference evidence="14" key="1">
    <citation type="submission" date="2020-10" db="EMBL/GenBank/DDBJ databases">
        <authorList>
            <person name="Kadnikov V."/>
            <person name="Beletsky A.V."/>
            <person name="Mardanov A.V."/>
            <person name="Karnachuk O.V."/>
            <person name="Ravin N.V."/>
        </authorList>
    </citation>
    <scope>NUCLEOTIDE SEQUENCE</scope>
    <source>
        <strain evidence="14">Bu02</strain>
    </source>
</reference>
<dbReference type="InterPro" id="IPR005750">
    <property type="entry name" value="UDP_GlcNAc_COvinyl_MurA"/>
</dbReference>
<comment type="caution">
    <text evidence="12">Lacks conserved residue(s) required for the propagation of feature annotation.</text>
</comment>
<dbReference type="Gene3D" id="3.65.10.10">
    <property type="entry name" value="Enolpyruvate transferase domain"/>
    <property type="match status" value="2"/>
</dbReference>
<dbReference type="PANTHER" id="PTHR43783:SF1">
    <property type="entry name" value="UDP-N-ACETYLGLUCOSAMINE 1-CARBOXYVINYLTRANSFERASE"/>
    <property type="match status" value="1"/>
</dbReference>
<feature type="binding site" evidence="12">
    <location>
        <position position="307"/>
    </location>
    <ligand>
        <name>UDP-N-acetyl-alpha-D-glucosamine</name>
        <dbReference type="ChEBI" id="CHEBI:57705"/>
    </ligand>
</feature>
<evidence type="ECO:0000256" key="6">
    <source>
        <dbReference type="ARBA" id="ARBA00022960"/>
    </source>
</evidence>
<evidence type="ECO:0000256" key="2">
    <source>
        <dbReference type="ARBA" id="ARBA00004752"/>
    </source>
</evidence>
<evidence type="ECO:0000256" key="8">
    <source>
        <dbReference type="ARBA" id="ARBA00023306"/>
    </source>
</evidence>
<accession>A0AAT9LCM9</accession>
<dbReference type="InterPro" id="IPR001986">
    <property type="entry name" value="Enolpyruvate_Tfrase_dom"/>
</dbReference>
<feature type="modified residue" description="2-(S-cysteinyl)pyruvic acid O-phosphothioketal" evidence="12">
    <location>
        <position position="119"/>
    </location>
</feature>
<feature type="binding site" evidence="12">
    <location>
        <begin position="22"/>
        <end position="23"/>
    </location>
    <ligand>
        <name>phosphoenolpyruvate</name>
        <dbReference type="ChEBI" id="CHEBI:58702"/>
    </ligand>
</feature>
<dbReference type="NCBIfam" id="NF006873">
    <property type="entry name" value="PRK09369.1"/>
    <property type="match status" value="1"/>
</dbReference>
<gene>
    <name evidence="12 14" type="primary">murA</name>
    <name evidence="14" type="ORF">IMF26_10975</name>
</gene>
<evidence type="ECO:0000256" key="12">
    <source>
        <dbReference type="HAMAP-Rule" id="MF_00111"/>
    </source>
</evidence>
<evidence type="ECO:0000256" key="5">
    <source>
        <dbReference type="ARBA" id="ARBA00022679"/>
    </source>
</evidence>
<comment type="pathway">
    <text evidence="2 12">Cell wall biogenesis; peptidoglycan biosynthesis.</text>
</comment>
<keyword evidence="4 12" id="KW-0132">Cell division</keyword>
<evidence type="ECO:0000256" key="1">
    <source>
        <dbReference type="ARBA" id="ARBA00004496"/>
    </source>
</evidence>
<feature type="binding site" evidence="12">
    <location>
        <position position="329"/>
    </location>
    <ligand>
        <name>UDP-N-acetyl-alpha-D-glucosamine</name>
        <dbReference type="ChEBI" id="CHEBI:57705"/>
    </ligand>
</feature>
<dbReference type="HAMAP" id="MF_00111">
    <property type="entry name" value="MurA"/>
    <property type="match status" value="1"/>
</dbReference>
<feature type="active site" description="Proton donor" evidence="12">
    <location>
        <position position="119"/>
    </location>
</feature>
<dbReference type="GO" id="GO:0008760">
    <property type="term" value="F:UDP-N-acetylglucosamine 1-carboxyvinyltransferase activity"/>
    <property type="evidence" value="ECO:0007669"/>
    <property type="project" value="UniProtKB-UniRule"/>
</dbReference>
<reference evidence="14" key="2">
    <citation type="journal article" date="2023" name="Biology">
        <title>Prokaryotic Life Associated with Coal-Fire Gas Vents Revealed by Metagenomics.</title>
        <authorList>
            <person name="Kadnikov V.V."/>
            <person name="Mardanov A.V."/>
            <person name="Beletsky A.V."/>
            <person name="Karnachuk O.V."/>
            <person name="Ravin N.V."/>
        </authorList>
    </citation>
    <scope>NUCLEOTIDE SEQUENCE</scope>
    <source>
        <strain evidence="14">Bu02</strain>
    </source>
</reference>
<dbReference type="KEGG" id="fcz:IMF26_10975"/>
<comment type="subcellular location">
    <subcellularLocation>
        <location evidence="1 12">Cytoplasm</location>
    </subcellularLocation>
</comment>
<dbReference type="GO" id="GO:0051301">
    <property type="term" value="P:cell division"/>
    <property type="evidence" value="ECO:0007669"/>
    <property type="project" value="UniProtKB-KW"/>
</dbReference>
<feature type="domain" description="Enolpyruvate transferase" evidence="13">
    <location>
        <begin position="7"/>
        <end position="408"/>
    </location>
</feature>
<dbReference type="Pfam" id="PF00275">
    <property type="entry name" value="EPSP_synthase"/>
    <property type="match status" value="1"/>
</dbReference>
<evidence type="ECO:0000259" key="13">
    <source>
        <dbReference type="Pfam" id="PF00275"/>
    </source>
</evidence>
<dbReference type="GO" id="GO:0005737">
    <property type="term" value="C:cytoplasm"/>
    <property type="evidence" value="ECO:0007669"/>
    <property type="project" value="UniProtKB-SubCell"/>
</dbReference>
<comment type="catalytic activity">
    <reaction evidence="11 12">
        <text>phosphoenolpyruvate + UDP-N-acetyl-alpha-D-glucosamine = UDP-N-acetyl-3-O-(1-carboxyvinyl)-alpha-D-glucosamine + phosphate</text>
        <dbReference type="Rhea" id="RHEA:18681"/>
        <dbReference type="ChEBI" id="CHEBI:43474"/>
        <dbReference type="ChEBI" id="CHEBI:57705"/>
        <dbReference type="ChEBI" id="CHEBI:58702"/>
        <dbReference type="ChEBI" id="CHEBI:68483"/>
        <dbReference type="EC" id="2.5.1.7"/>
    </reaction>
</comment>
<keyword evidence="12" id="KW-0670">Pyruvate</keyword>
<name>A0AAT9LCM9_9FIRM</name>
<evidence type="ECO:0000256" key="10">
    <source>
        <dbReference type="ARBA" id="ARBA00038367"/>
    </source>
</evidence>
<keyword evidence="8 12" id="KW-0131">Cell cycle</keyword>
<evidence type="ECO:0000256" key="3">
    <source>
        <dbReference type="ARBA" id="ARBA00022490"/>
    </source>
</evidence>